<accession>A0A0F9NDX6</accession>
<evidence type="ECO:0000313" key="1">
    <source>
        <dbReference type="EMBL" id="KKN10177.1"/>
    </source>
</evidence>
<protein>
    <submittedName>
        <fullName evidence="1">Uncharacterized protein</fullName>
    </submittedName>
</protein>
<proteinExistence type="predicted"/>
<reference evidence="1" key="1">
    <citation type="journal article" date="2015" name="Nature">
        <title>Complex archaea that bridge the gap between prokaryotes and eukaryotes.</title>
        <authorList>
            <person name="Spang A."/>
            <person name="Saw J.H."/>
            <person name="Jorgensen S.L."/>
            <person name="Zaremba-Niedzwiedzka K."/>
            <person name="Martijn J."/>
            <person name="Lind A.E."/>
            <person name="van Eijk R."/>
            <person name="Schleper C."/>
            <person name="Guy L."/>
            <person name="Ettema T.J."/>
        </authorList>
    </citation>
    <scope>NUCLEOTIDE SEQUENCE</scope>
</reference>
<dbReference type="AlphaFoldDB" id="A0A0F9NDX6"/>
<name>A0A0F9NDX6_9ZZZZ</name>
<organism evidence="1">
    <name type="scientific">marine sediment metagenome</name>
    <dbReference type="NCBI Taxonomy" id="412755"/>
    <lineage>
        <taxon>unclassified sequences</taxon>
        <taxon>metagenomes</taxon>
        <taxon>ecological metagenomes</taxon>
    </lineage>
</organism>
<comment type="caution">
    <text evidence="1">The sequence shown here is derived from an EMBL/GenBank/DDBJ whole genome shotgun (WGS) entry which is preliminary data.</text>
</comment>
<gene>
    <name evidence="1" type="ORF">LCGC14_1039250</name>
</gene>
<dbReference type="EMBL" id="LAZR01004269">
    <property type="protein sequence ID" value="KKN10177.1"/>
    <property type="molecule type" value="Genomic_DNA"/>
</dbReference>
<sequence length="105" mass="11568">MGRFIFALVAAFIVASGMGLISKVRGAEPADDPLREFCVLQAFSPEGYGSGVDQNRCERRYPGLPSPFIFRCVSYLDRGFPTPLDKLACALYFDTPDLEKIAPMV</sequence>